<evidence type="ECO:0000256" key="7">
    <source>
        <dbReference type="SAM" id="MobiDB-lite"/>
    </source>
</evidence>
<dbReference type="PROSITE" id="PS50059">
    <property type="entry name" value="FKBP_PPIASE"/>
    <property type="match status" value="1"/>
</dbReference>
<keyword evidence="5 6" id="KW-0413">Isomerase</keyword>
<dbReference type="PROSITE" id="PS51257">
    <property type="entry name" value="PROKAR_LIPOPROTEIN"/>
    <property type="match status" value="1"/>
</dbReference>
<dbReference type="Proteomes" id="UP000693892">
    <property type="component" value="Unassembled WGS sequence"/>
</dbReference>
<evidence type="ECO:0000256" key="6">
    <source>
        <dbReference type="PROSITE-ProRule" id="PRU00277"/>
    </source>
</evidence>
<comment type="caution">
    <text evidence="10">The sequence shown here is derived from an EMBL/GenBank/DDBJ whole genome shotgun (WGS) entry which is preliminary data.</text>
</comment>
<dbReference type="Pfam" id="PF00254">
    <property type="entry name" value="FKBP_C"/>
    <property type="match status" value="1"/>
</dbReference>
<dbReference type="InterPro" id="IPR001179">
    <property type="entry name" value="PPIase_FKBP_dom"/>
</dbReference>
<name>A0A916JWZ0_9MICO</name>
<evidence type="ECO:0000256" key="8">
    <source>
        <dbReference type="SAM" id="SignalP"/>
    </source>
</evidence>
<comment type="catalytic activity">
    <reaction evidence="1 6">
        <text>[protein]-peptidylproline (omega=180) = [protein]-peptidylproline (omega=0)</text>
        <dbReference type="Rhea" id="RHEA:16237"/>
        <dbReference type="Rhea" id="RHEA-COMP:10747"/>
        <dbReference type="Rhea" id="RHEA-COMP:10748"/>
        <dbReference type="ChEBI" id="CHEBI:83833"/>
        <dbReference type="ChEBI" id="CHEBI:83834"/>
        <dbReference type="EC" id="5.2.1.8"/>
    </reaction>
</comment>
<keyword evidence="11" id="KW-1185">Reference proteome</keyword>
<dbReference type="PANTHER" id="PTHR43811">
    <property type="entry name" value="FKBP-TYPE PEPTIDYL-PROLYL CIS-TRANS ISOMERASE FKPA"/>
    <property type="match status" value="1"/>
</dbReference>
<dbReference type="EC" id="5.2.1.8" evidence="3 6"/>
<dbReference type="EMBL" id="CAJVAP010000014">
    <property type="protein sequence ID" value="CAG7611381.1"/>
    <property type="molecule type" value="Genomic_DNA"/>
</dbReference>
<evidence type="ECO:0000256" key="1">
    <source>
        <dbReference type="ARBA" id="ARBA00000971"/>
    </source>
</evidence>
<keyword evidence="8" id="KW-0732">Signal</keyword>
<proteinExistence type="inferred from homology"/>
<comment type="similarity">
    <text evidence="2">Belongs to the FKBP-type PPIase family.</text>
</comment>
<dbReference type="AlphaFoldDB" id="A0A916JWZ0"/>
<evidence type="ECO:0000259" key="9">
    <source>
        <dbReference type="PROSITE" id="PS50059"/>
    </source>
</evidence>
<feature type="domain" description="PPIase FKBP-type" evidence="9">
    <location>
        <begin position="235"/>
        <end position="331"/>
    </location>
</feature>
<dbReference type="GO" id="GO:0003755">
    <property type="term" value="F:peptidyl-prolyl cis-trans isomerase activity"/>
    <property type="evidence" value="ECO:0007669"/>
    <property type="project" value="UniProtKB-KW"/>
</dbReference>
<evidence type="ECO:0000313" key="11">
    <source>
        <dbReference type="Proteomes" id="UP000693892"/>
    </source>
</evidence>
<evidence type="ECO:0000256" key="2">
    <source>
        <dbReference type="ARBA" id="ARBA00006577"/>
    </source>
</evidence>
<evidence type="ECO:0000313" key="10">
    <source>
        <dbReference type="EMBL" id="CAG7611381.1"/>
    </source>
</evidence>
<feature type="signal peptide" evidence="8">
    <location>
        <begin position="1"/>
        <end position="21"/>
    </location>
</feature>
<dbReference type="RefSeq" id="WP_218115036.1">
    <property type="nucleotide sequence ID" value="NZ_CAJVAP010000014.1"/>
</dbReference>
<reference evidence="10" key="1">
    <citation type="submission" date="2021-06" db="EMBL/GenBank/DDBJ databases">
        <authorList>
            <person name="Criscuolo A."/>
        </authorList>
    </citation>
    <scope>NUCLEOTIDE SEQUENCE</scope>
    <source>
        <strain evidence="10">CIP111803</strain>
    </source>
</reference>
<feature type="region of interest" description="Disordered" evidence="7">
    <location>
        <begin position="33"/>
        <end position="52"/>
    </location>
</feature>
<organism evidence="10 11">
    <name type="scientific">Leucobacter soli</name>
    <dbReference type="NCBI Taxonomy" id="2812850"/>
    <lineage>
        <taxon>Bacteria</taxon>
        <taxon>Bacillati</taxon>
        <taxon>Actinomycetota</taxon>
        <taxon>Actinomycetes</taxon>
        <taxon>Micrococcales</taxon>
        <taxon>Microbacteriaceae</taxon>
        <taxon>Leucobacter</taxon>
    </lineage>
</organism>
<protein>
    <recommendedName>
        <fullName evidence="3 6">peptidylprolyl isomerase</fullName>
        <ecNumber evidence="3 6">5.2.1.8</ecNumber>
    </recommendedName>
</protein>
<accession>A0A916JWZ0</accession>
<feature type="chain" id="PRO_5037065229" description="peptidylprolyl isomerase" evidence="8">
    <location>
        <begin position="22"/>
        <end position="334"/>
    </location>
</feature>
<dbReference type="PANTHER" id="PTHR43811:SF19">
    <property type="entry name" value="39 KDA FK506-BINDING NUCLEAR PROTEIN"/>
    <property type="match status" value="1"/>
</dbReference>
<evidence type="ECO:0000256" key="4">
    <source>
        <dbReference type="ARBA" id="ARBA00023110"/>
    </source>
</evidence>
<gene>
    <name evidence="10" type="ORF">LEUCIP111803_01427</name>
</gene>
<evidence type="ECO:0000256" key="5">
    <source>
        <dbReference type="ARBA" id="ARBA00023235"/>
    </source>
</evidence>
<sequence length="334" mass="33867">MKRTRALLTTALPAALVAALALTGCSGGNDFGDETDGGTSAQECTPSGAASDAVQLSGDFGEDVKLDSKTPVVAETLERTVAIAGEGEALATGATASVNLTFINGKTGEELSPTSAQRVVNDPEQILPWALQALSCSNIGDRIVTVAPASEMFGEGGGAQADMEDADAVITVIDLLGLAKTRAEGKAVDAPAGFPTVTLAEDGAPTVTMPTDVEAPTKLQIATLIEGDGEVVKDGDSVTSHYIGAIWRTGEVFNSSWEMGSPATFTAAYPGGVIEGFYEALVGQKVGSQVIAIVPASAGYGDDTASQLSGTGVDVKNDDVLVFVVDILDTAHAG</sequence>
<keyword evidence="4 6" id="KW-0697">Rotamase</keyword>
<evidence type="ECO:0000256" key="3">
    <source>
        <dbReference type="ARBA" id="ARBA00013194"/>
    </source>
</evidence>